<dbReference type="EMBL" id="CADCTF010000014">
    <property type="protein sequence ID" value="CAA9215470.1"/>
    <property type="molecule type" value="Genomic_DNA"/>
</dbReference>
<evidence type="ECO:0000256" key="1">
    <source>
        <dbReference type="SAM" id="MobiDB-lite"/>
    </source>
</evidence>
<sequence length="82" mass="9087">VRGHRRRPLGQGHQGQPLDQRLADRLPDRGGHLRPVPEGHQAQRQGGRALPERRLRQGLSRGLQGGHPGSQITIVNEQGFQV</sequence>
<reference evidence="2" key="1">
    <citation type="submission" date="2020-02" db="EMBL/GenBank/DDBJ databases">
        <authorList>
            <person name="Meier V. D."/>
        </authorList>
    </citation>
    <scope>NUCLEOTIDE SEQUENCE</scope>
    <source>
        <strain evidence="2">AVDCRST_MAG50</strain>
    </source>
</reference>
<proteinExistence type="predicted"/>
<gene>
    <name evidence="2" type="ORF">AVDCRST_MAG50-181</name>
</gene>
<organism evidence="2">
    <name type="scientific">uncultured Acidimicrobiales bacterium</name>
    <dbReference type="NCBI Taxonomy" id="310071"/>
    <lineage>
        <taxon>Bacteria</taxon>
        <taxon>Bacillati</taxon>
        <taxon>Actinomycetota</taxon>
        <taxon>Acidimicrobiia</taxon>
        <taxon>Acidimicrobiales</taxon>
        <taxon>environmental samples</taxon>
    </lineage>
</organism>
<name>A0A6J4H6S8_9ACTN</name>
<accession>A0A6J4H6S8</accession>
<feature type="region of interest" description="Disordered" evidence="1">
    <location>
        <begin position="1"/>
        <end position="82"/>
    </location>
</feature>
<feature type="non-terminal residue" evidence="2">
    <location>
        <position position="82"/>
    </location>
</feature>
<evidence type="ECO:0000313" key="2">
    <source>
        <dbReference type="EMBL" id="CAA9215470.1"/>
    </source>
</evidence>
<feature type="compositionally biased region" description="Basic and acidic residues" evidence="1">
    <location>
        <begin position="21"/>
        <end position="37"/>
    </location>
</feature>
<feature type="compositionally biased region" description="Polar residues" evidence="1">
    <location>
        <begin position="70"/>
        <end position="82"/>
    </location>
</feature>
<dbReference type="AlphaFoldDB" id="A0A6J4H6S8"/>
<protein>
    <submittedName>
        <fullName evidence="2">Uncharacterized protein</fullName>
    </submittedName>
</protein>
<feature type="non-terminal residue" evidence="2">
    <location>
        <position position="1"/>
    </location>
</feature>